<organism evidence="2 3">
    <name type="scientific">Kluyveromyces lactis (strain ATCC 8585 / CBS 2359 / DSM 70799 / NBRC 1267 / NRRL Y-1140 / WM37)</name>
    <name type="common">Yeast</name>
    <name type="synonym">Candida sphaerica</name>
    <dbReference type="NCBI Taxonomy" id="284590"/>
    <lineage>
        <taxon>Eukaryota</taxon>
        <taxon>Fungi</taxon>
        <taxon>Dikarya</taxon>
        <taxon>Ascomycota</taxon>
        <taxon>Saccharomycotina</taxon>
        <taxon>Saccharomycetes</taxon>
        <taxon>Saccharomycetales</taxon>
        <taxon>Saccharomycetaceae</taxon>
        <taxon>Kluyveromyces</taxon>
    </lineage>
</organism>
<protein>
    <submittedName>
        <fullName evidence="2">KLLA0B11770p</fullName>
    </submittedName>
</protein>
<dbReference type="EMBL" id="CR382122">
    <property type="protein sequence ID" value="CAH02446.1"/>
    <property type="molecule type" value="Genomic_DNA"/>
</dbReference>
<dbReference type="HOGENOM" id="CLU_098038_0_0_1"/>
<dbReference type="InParanoid" id="Q6CVI6"/>
<dbReference type="FunCoup" id="Q6CVI6">
    <property type="interactions" value="26"/>
</dbReference>
<keyword evidence="1" id="KW-1133">Transmembrane helix</keyword>
<evidence type="ECO:0000256" key="1">
    <source>
        <dbReference type="SAM" id="Phobius"/>
    </source>
</evidence>
<dbReference type="OMA" id="CQIVIIN"/>
<dbReference type="PaxDb" id="284590-Q6CVI6"/>
<dbReference type="AlphaFoldDB" id="Q6CVI6"/>
<sequence length="209" mass="24115">MIVSNFCGKLMIFMYTVIYLRFMKDQTITIALSSLILMFFSYLSHSLLIVYHAELTENHEEMRTIMLRNFRGLQVLLLLETVASVAYHSVINIERDVCRWKYGYWFTQFIGDLQCGKGGRAMLLFLDLTFTFLLLTSITYMSTNVELNTVDFKVSVSALNVDEWGILSLLKMKSLDMDASILKITLDEFNVDLGDSYANYNSMEVMDSD</sequence>
<name>Q6CVI6_KLULA</name>
<keyword evidence="1" id="KW-0812">Transmembrane</keyword>
<feature type="transmembrane region" description="Helical" evidence="1">
    <location>
        <begin position="73"/>
        <end position="91"/>
    </location>
</feature>
<reference evidence="2 3" key="1">
    <citation type="journal article" date="2004" name="Nature">
        <title>Genome evolution in yeasts.</title>
        <authorList>
            <consortium name="Genolevures"/>
            <person name="Dujon B."/>
            <person name="Sherman D."/>
            <person name="Fischer G."/>
            <person name="Durrens P."/>
            <person name="Casaregola S."/>
            <person name="Lafontaine I."/>
            <person name="de Montigny J."/>
            <person name="Marck C."/>
            <person name="Neuveglise C."/>
            <person name="Talla E."/>
            <person name="Goffard N."/>
            <person name="Frangeul L."/>
            <person name="Aigle M."/>
            <person name="Anthouard V."/>
            <person name="Babour A."/>
            <person name="Barbe V."/>
            <person name="Barnay S."/>
            <person name="Blanchin S."/>
            <person name="Beckerich J.M."/>
            <person name="Beyne E."/>
            <person name="Bleykasten C."/>
            <person name="Boisrame A."/>
            <person name="Boyer J."/>
            <person name="Cattolico L."/>
            <person name="Confanioleri F."/>
            <person name="de Daruvar A."/>
            <person name="Despons L."/>
            <person name="Fabre E."/>
            <person name="Fairhead C."/>
            <person name="Ferry-Dumazet H."/>
            <person name="Groppi A."/>
            <person name="Hantraye F."/>
            <person name="Hennequin C."/>
            <person name="Jauniaux N."/>
            <person name="Joyet P."/>
            <person name="Kachouri R."/>
            <person name="Kerrest A."/>
            <person name="Koszul R."/>
            <person name="Lemaire M."/>
            <person name="Lesur I."/>
            <person name="Ma L."/>
            <person name="Muller H."/>
            <person name="Nicaud J.M."/>
            <person name="Nikolski M."/>
            <person name="Oztas S."/>
            <person name="Ozier-Kalogeropoulos O."/>
            <person name="Pellenz S."/>
            <person name="Potier S."/>
            <person name="Richard G.F."/>
            <person name="Straub M.L."/>
            <person name="Suleau A."/>
            <person name="Swennene D."/>
            <person name="Tekaia F."/>
            <person name="Wesolowski-Louvel M."/>
            <person name="Westhof E."/>
            <person name="Wirth B."/>
            <person name="Zeniou-Meyer M."/>
            <person name="Zivanovic I."/>
            <person name="Bolotin-Fukuhara M."/>
            <person name="Thierry A."/>
            <person name="Bouchier C."/>
            <person name="Caudron B."/>
            <person name="Scarpelli C."/>
            <person name="Gaillardin C."/>
            <person name="Weissenbach J."/>
            <person name="Wincker P."/>
            <person name="Souciet J.L."/>
        </authorList>
    </citation>
    <scope>NUCLEOTIDE SEQUENCE [LARGE SCALE GENOMIC DNA]</scope>
    <source>
        <strain evidence="3">ATCC 8585 / CBS 2359 / DSM 70799 / NBRC 1267 / NRRL Y-1140 / WM37</strain>
    </source>
</reference>
<evidence type="ECO:0000313" key="2">
    <source>
        <dbReference type="EMBL" id="CAH02446.1"/>
    </source>
</evidence>
<proteinExistence type="predicted"/>
<keyword evidence="3" id="KW-1185">Reference proteome</keyword>
<gene>
    <name evidence="2" type="ORF">KLLA0_B11770g</name>
</gene>
<dbReference type="eggNOG" id="ENOG502S7ZS">
    <property type="taxonomic scope" value="Eukaryota"/>
</dbReference>
<evidence type="ECO:0000313" key="3">
    <source>
        <dbReference type="Proteomes" id="UP000000598"/>
    </source>
</evidence>
<feature type="transmembrane region" description="Helical" evidence="1">
    <location>
        <begin position="30"/>
        <end position="53"/>
    </location>
</feature>
<feature type="transmembrane region" description="Helical" evidence="1">
    <location>
        <begin position="6"/>
        <end position="23"/>
    </location>
</feature>
<feature type="transmembrane region" description="Helical" evidence="1">
    <location>
        <begin position="121"/>
        <end position="141"/>
    </location>
</feature>
<accession>Q6CVI6</accession>
<dbReference type="Proteomes" id="UP000000598">
    <property type="component" value="Chromosome B"/>
</dbReference>
<keyword evidence="1" id="KW-0472">Membrane</keyword>
<dbReference type="KEGG" id="kla:KLLA0_B11770g"/>